<dbReference type="GO" id="GO:0000742">
    <property type="term" value="P:karyogamy involved in conjugation with cellular fusion"/>
    <property type="evidence" value="ECO:0007669"/>
    <property type="project" value="UniProtKB-UniRule"/>
</dbReference>
<evidence type="ECO:0000256" key="5">
    <source>
        <dbReference type="ARBA" id="ARBA00022729"/>
    </source>
</evidence>
<dbReference type="AlphaFoldDB" id="A0A6A5VIE9"/>
<evidence type="ECO:0000313" key="13">
    <source>
        <dbReference type="EMBL" id="KAF1977393.1"/>
    </source>
</evidence>
<keyword evidence="5 11" id="KW-0732">Signal</keyword>
<comment type="subcellular location">
    <subcellularLocation>
        <location evidence="11">Endoplasmic reticulum membrane</location>
    </subcellularLocation>
    <subcellularLocation>
        <location evidence="11">Nucleus membrane</location>
    </subcellularLocation>
</comment>
<proteinExistence type="inferred from homology"/>
<keyword evidence="12" id="KW-0175">Coiled coil</keyword>
<evidence type="ECO:0000256" key="3">
    <source>
        <dbReference type="ARBA" id="ARBA00022459"/>
    </source>
</evidence>
<evidence type="ECO:0000313" key="14">
    <source>
        <dbReference type="Proteomes" id="UP000800036"/>
    </source>
</evidence>
<keyword evidence="14" id="KW-1185">Reference proteome</keyword>
<evidence type="ECO:0008006" key="15">
    <source>
        <dbReference type="Google" id="ProtNLM"/>
    </source>
</evidence>
<evidence type="ECO:0000256" key="7">
    <source>
        <dbReference type="ARBA" id="ARBA00022989"/>
    </source>
</evidence>
<dbReference type="EMBL" id="ML976663">
    <property type="protein sequence ID" value="KAF1977393.1"/>
    <property type="molecule type" value="Genomic_DNA"/>
</dbReference>
<evidence type="ECO:0000256" key="1">
    <source>
        <dbReference type="ARBA" id="ARBA00003389"/>
    </source>
</evidence>
<name>A0A6A5VIE9_9PLEO</name>
<keyword evidence="3 11" id="KW-0415">Karyogamy</keyword>
<evidence type="ECO:0000256" key="11">
    <source>
        <dbReference type="RuleBase" id="RU368082"/>
    </source>
</evidence>
<evidence type="ECO:0000256" key="2">
    <source>
        <dbReference type="ARBA" id="ARBA00010473"/>
    </source>
</evidence>
<dbReference type="PANTHER" id="PTHR28012:SF1">
    <property type="entry name" value="NUCLEAR FUSION PROTEIN KAR5"/>
    <property type="match status" value="1"/>
</dbReference>
<keyword evidence="8" id="KW-0472">Membrane</keyword>
<evidence type="ECO:0000256" key="12">
    <source>
        <dbReference type="SAM" id="Coils"/>
    </source>
</evidence>
<organism evidence="13 14">
    <name type="scientific">Bimuria novae-zelandiae CBS 107.79</name>
    <dbReference type="NCBI Taxonomy" id="1447943"/>
    <lineage>
        <taxon>Eukaryota</taxon>
        <taxon>Fungi</taxon>
        <taxon>Dikarya</taxon>
        <taxon>Ascomycota</taxon>
        <taxon>Pezizomycotina</taxon>
        <taxon>Dothideomycetes</taxon>
        <taxon>Pleosporomycetidae</taxon>
        <taxon>Pleosporales</taxon>
        <taxon>Massarineae</taxon>
        <taxon>Didymosphaeriaceae</taxon>
        <taxon>Bimuria</taxon>
    </lineage>
</organism>
<dbReference type="OrthoDB" id="5311848at2759"/>
<evidence type="ECO:0000256" key="8">
    <source>
        <dbReference type="ARBA" id="ARBA00023136"/>
    </source>
</evidence>
<dbReference type="GO" id="GO:0031965">
    <property type="term" value="C:nuclear membrane"/>
    <property type="evidence" value="ECO:0007669"/>
    <property type="project" value="UniProtKB-SubCell"/>
</dbReference>
<keyword evidence="9" id="KW-0325">Glycoprotein</keyword>
<dbReference type="Pfam" id="PF04163">
    <property type="entry name" value="Tht1"/>
    <property type="match status" value="1"/>
</dbReference>
<feature type="non-terminal residue" evidence="13">
    <location>
        <position position="1"/>
    </location>
</feature>
<accession>A0A6A5VIE9</accession>
<sequence>LPMLISHLGVAIAQLPSPRANAVHTIDPRLSLILKANAEINQGTELKETMAWIENLHSAPACTQLASSKLVADCQLLDDPTEFAKVYPDQVLEYIQNEYALKLAMCEYVGAQHASRPPPKCHAFLPSKEACAKRSWLWGHTEPSGPGNELCYPKTTKTDLTQCLATMQSSPQTWTSYSNAMNRAMQICHLSRHHIEKEEALRLYKNLTLVVSKLHESSQQAAESFTQFAQEAQRQHRDQLRETNQSLRSMQSEVAVLQQKANEHYNALNAKFESRMEASLATGVDVVTRNQADALAHFTANIGLVYQSLTKELSGQFERYNAELQEYHEKSMLAIQQQHKTAVQSFDIISTGMGSVQHNVDNLNE</sequence>
<keyword evidence="10 11" id="KW-0539">Nucleus</keyword>
<evidence type="ECO:0000256" key="4">
    <source>
        <dbReference type="ARBA" id="ARBA00022692"/>
    </source>
</evidence>
<keyword evidence="7" id="KW-1133">Transmembrane helix</keyword>
<keyword evidence="4" id="KW-0812">Transmembrane</keyword>
<evidence type="ECO:0000256" key="6">
    <source>
        <dbReference type="ARBA" id="ARBA00022824"/>
    </source>
</evidence>
<gene>
    <name evidence="13" type="ORF">BU23DRAFT_411966</name>
</gene>
<feature type="non-terminal residue" evidence="13">
    <location>
        <position position="365"/>
    </location>
</feature>
<comment type="similarity">
    <text evidence="2 11">Belongs to the KAR5 family.</text>
</comment>
<evidence type="ECO:0000256" key="9">
    <source>
        <dbReference type="ARBA" id="ARBA00023180"/>
    </source>
</evidence>
<protein>
    <recommendedName>
        <fullName evidence="15">Nuclear membrane fusion protein Kar5</fullName>
    </recommendedName>
</protein>
<comment type="function">
    <text evidence="1 11">Required for nuclear membrane fusion during karyogamy.</text>
</comment>
<reference evidence="13" key="1">
    <citation type="journal article" date="2020" name="Stud. Mycol.">
        <title>101 Dothideomycetes genomes: a test case for predicting lifestyles and emergence of pathogens.</title>
        <authorList>
            <person name="Haridas S."/>
            <person name="Albert R."/>
            <person name="Binder M."/>
            <person name="Bloem J."/>
            <person name="Labutti K."/>
            <person name="Salamov A."/>
            <person name="Andreopoulos B."/>
            <person name="Baker S."/>
            <person name="Barry K."/>
            <person name="Bills G."/>
            <person name="Bluhm B."/>
            <person name="Cannon C."/>
            <person name="Castanera R."/>
            <person name="Culley D."/>
            <person name="Daum C."/>
            <person name="Ezra D."/>
            <person name="Gonzalez J."/>
            <person name="Henrissat B."/>
            <person name="Kuo A."/>
            <person name="Liang C."/>
            <person name="Lipzen A."/>
            <person name="Lutzoni F."/>
            <person name="Magnuson J."/>
            <person name="Mondo S."/>
            <person name="Nolan M."/>
            <person name="Ohm R."/>
            <person name="Pangilinan J."/>
            <person name="Park H.-J."/>
            <person name="Ramirez L."/>
            <person name="Alfaro M."/>
            <person name="Sun H."/>
            <person name="Tritt A."/>
            <person name="Yoshinaga Y."/>
            <person name="Zwiers L.-H."/>
            <person name="Turgeon B."/>
            <person name="Goodwin S."/>
            <person name="Spatafora J."/>
            <person name="Crous P."/>
            <person name="Grigoriev I."/>
        </authorList>
    </citation>
    <scope>NUCLEOTIDE SEQUENCE</scope>
    <source>
        <strain evidence="13">CBS 107.79</strain>
    </source>
</reference>
<dbReference type="GO" id="GO:0005789">
    <property type="term" value="C:endoplasmic reticulum membrane"/>
    <property type="evidence" value="ECO:0007669"/>
    <property type="project" value="UniProtKB-SubCell"/>
</dbReference>
<dbReference type="Proteomes" id="UP000800036">
    <property type="component" value="Unassembled WGS sequence"/>
</dbReference>
<keyword evidence="6 11" id="KW-0256">Endoplasmic reticulum</keyword>
<evidence type="ECO:0000256" key="10">
    <source>
        <dbReference type="ARBA" id="ARBA00023242"/>
    </source>
</evidence>
<dbReference type="InterPro" id="IPR007292">
    <property type="entry name" value="Nuclear_fusion_Kar5"/>
</dbReference>
<dbReference type="PANTHER" id="PTHR28012">
    <property type="entry name" value="NUCLEAR FUSION PROTEIN KAR5"/>
    <property type="match status" value="1"/>
</dbReference>
<dbReference type="GO" id="GO:0048288">
    <property type="term" value="P:nuclear membrane fusion involved in karyogamy"/>
    <property type="evidence" value="ECO:0007669"/>
    <property type="project" value="UniProtKB-UniRule"/>
</dbReference>
<feature type="coiled-coil region" evidence="12">
    <location>
        <begin position="233"/>
        <end position="267"/>
    </location>
</feature>